<name>A0A2J7ZL61_9CHLO</name>
<dbReference type="PANTHER" id="PTHR47961:SF4">
    <property type="entry name" value="ACTIVATING SIGNAL COINTEGRATOR 1 COMPLEX SUBUNIT 3"/>
    <property type="match status" value="1"/>
</dbReference>
<dbReference type="GO" id="GO:0003676">
    <property type="term" value="F:nucleic acid binding"/>
    <property type="evidence" value="ECO:0007669"/>
    <property type="project" value="InterPro"/>
</dbReference>
<dbReference type="PANTHER" id="PTHR47961">
    <property type="entry name" value="DNA POLYMERASE THETA, PUTATIVE (AFU_ORTHOLOGUE AFUA_1G05260)-RELATED"/>
    <property type="match status" value="1"/>
</dbReference>
<proteinExistence type="predicted"/>
<dbReference type="GO" id="GO:1990904">
    <property type="term" value="C:ribonucleoprotein complex"/>
    <property type="evidence" value="ECO:0007669"/>
    <property type="project" value="UniProtKB-KW"/>
</dbReference>
<keyword evidence="6" id="KW-0687">Ribonucleoprotein</keyword>
<keyword evidence="4" id="KW-0067">ATP-binding</keyword>
<dbReference type="GO" id="GO:0004386">
    <property type="term" value="F:helicase activity"/>
    <property type="evidence" value="ECO:0007669"/>
    <property type="project" value="UniProtKB-KW"/>
</dbReference>
<evidence type="ECO:0000313" key="6">
    <source>
        <dbReference type="EMBL" id="PNH01001.1"/>
    </source>
</evidence>
<dbReference type="GO" id="GO:0005634">
    <property type="term" value="C:nucleus"/>
    <property type="evidence" value="ECO:0007669"/>
    <property type="project" value="TreeGrafter"/>
</dbReference>
<dbReference type="InterPro" id="IPR027417">
    <property type="entry name" value="P-loop_NTPase"/>
</dbReference>
<comment type="caution">
    <text evidence="6">The sequence shown here is derived from an EMBL/GenBank/DDBJ whole genome shotgun (WGS) entry which is preliminary data.</text>
</comment>
<dbReference type="EMBL" id="PGGS01001056">
    <property type="protein sequence ID" value="PNH01001.1"/>
    <property type="molecule type" value="Genomic_DNA"/>
</dbReference>
<dbReference type="Pfam" id="PF00270">
    <property type="entry name" value="DEAD"/>
    <property type="match status" value="1"/>
</dbReference>
<dbReference type="Proteomes" id="UP000236333">
    <property type="component" value="Unassembled WGS sequence"/>
</dbReference>
<dbReference type="GO" id="GO:0005524">
    <property type="term" value="F:ATP binding"/>
    <property type="evidence" value="ECO:0007669"/>
    <property type="project" value="UniProtKB-KW"/>
</dbReference>
<evidence type="ECO:0000259" key="5">
    <source>
        <dbReference type="PROSITE" id="PS51192"/>
    </source>
</evidence>
<sequence length="309" mass="33815">MANKEKGGAEAYARFKQFDYKAALVAEMVGNFSKRLTEKYGIKVRELTGDINLSKSEIEDTQIIVTTPEKWDIITRKSDDRTYANMVFTALYNSDDNALIAAPTGSGKTICAEFAVLRMLARAAEGKCSARCVYIAPHESLAKDVAAAWAAKFGEGLGVVVASLTGETAADLKLLERGNIVVATPQQWDVMSRRWKQRKNVKDVALFIVDELHLIGGPKGPTLEVITSRMRYISSQAEKPIRIVGLCHSAANAKDLGDWIGATAHGLFNFPPGSRPVPLEVHVHGFDITNFEARMQVAPNEDGTDAMEQ</sequence>
<dbReference type="AlphaFoldDB" id="A0A2J7ZL61"/>
<dbReference type="SUPFAM" id="SSF52540">
    <property type="entry name" value="P-loop containing nucleoside triphosphate hydrolases"/>
    <property type="match status" value="2"/>
</dbReference>
<evidence type="ECO:0000256" key="3">
    <source>
        <dbReference type="ARBA" id="ARBA00022806"/>
    </source>
</evidence>
<evidence type="ECO:0000256" key="1">
    <source>
        <dbReference type="ARBA" id="ARBA00022741"/>
    </source>
</evidence>
<dbReference type="InterPro" id="IPR011545">
    <property type="entry name" value="DEAD/DEAH_box_helicase_dom"/>
</dbReference>
<evidence type="ECO:0000256" key="2">
    <source>
        <dbReference type="ARBA" id="ARBA00022801"/>
    </source>
</evidence>
<accession>A0A2J7ZL61</accession>
<dbReference type="CDD" id="cd18021">
    <property type="entry name" value="DEXHc_Brr2_2"/>
    <property type="match status" value="1"/>
</dbReference>
<evidence type="ECO:0000313" key="7">
    <source>
        <dbReference type="Proteomes" id="UP000236333"/>
    </source>
</evidence>
<protein>
    <submittedName>
        <fullName evidence="6">U5 small nuclear ribonucleoprotein helicase</fullName>
    </submittedName>
</protein>
<reference evidence="6 7" key="1">
    <citation type="journal article" date="2017" name="Mol. Biol. Evol.">
        <title>The 4-celled Tetrabaena socialis nuclear genome reveals the essential components for genetic control of cell number at the origin of multicellularity in the volvocine lineage.</title>
        <authorList>
            <person name="Featherston J."/>
            <person name="Arakaki Y."/>
            <person name="Hanschen E.R."/>
            <person name="Ferris P.J."/>
            <person name="Michod R.E."/>
            <person name="Olson B.J.S.C."/>
            <person name="Nozaki H."/>
            <person name="Durand P.M."/>
        </authorList>
    </citation>
    <scope>NUCLEOTIDE SEQUENCE [LARGE SCALE GENOMIC DNA]</scope>
    <source>
        <strain evidence="6 7">NIES-571</strain>
    </source>
</reference>
<keyword evidence="1" id="KW-0547">Nucleotide-binding</keyword>
<keyword evidence="7" id="KW-1185">Reference proteome</keyword>
<dbReference type="OrthoDB" id="5575at2759"/>
<gene>
    <name evidence="6" type="ORF">TSOC_013137</name>
</gene>
<evidence type="ECO:0000256" key="4">
    <source>
        <dbReference type="ARBA" id="ARBA00022840"/>
    </source>
</evidence>
<dbReference type="PROSITE" id="PS51192">
    <property type="entry name" value="HELICASE_ATP_BIND_1"/>
    <property type="match status" value="1"/>
</dbReference>
<dbReference type="Gene3D" id="3.40.50.300">
    <property type="entry name" value="P-loop containing nucleotide triphosphate hydrolases"/>
    <property type="match status" value="2"/>
</dbReference>
<dbReference type="GO" id="GO:0016787">
    <property type="term" value="F:hydrolase activity"/>
    <property type="evidence" value="ECO:0007669"/>
    <property type="project" value="UniProtKB-KW"/>
</dbReference>
<feature type="domain" description="Helicase ATP-binding" evidence="5">
    <location>
        <begin position="89"/>
        <end position="268"/>
    </location>
</feature>
<dbReference type="SMART" id="SM00487">
    <property type="entry name" value="DEXDc"/>
    <property type="match status" value="1"/>
</dbReference>
<organism evidence="6 7">
    <name type="scientific">Tetrabaena socialis</name>
    <dbReference type="NCBI Taxonomy" id="47790"/>
    <lineage>
        <taxon>Eukaryota</taxon>
        <taxon>Viridiplantae</taxon>
        <taxon>Chlorophyta</taxon>
        <taxon>core chlorophytes</taxon>
        <taxon>Chlorophyceae</taxon>
        <taxon>CS clade</taxon>
        <taxon>Chlamydomonadales</taxon>
        <taxon>Tetrabaenaceae</taxon>
        <taxon>Tetrabaena</taxon>
    </lineage>
</organism>
<keyword evidence="2" id="KW-0378">Hydrolase</keyword>
<keyword evidence="3 6" id="KW-0347">Helicase</keyword>
<dbReference type="InterPro" id="IPR050474">
    <property type="entry name" value="Hel308_SKI2-like"/>
</dbReference>
<dbReference type="InterPro" id="IPR014001">
    <property type="entry name" value="Helicase_ATP-bd"/>
</dbReference>
<dbReference type="FunFam" id="3.40.50.300:FF:000254">
    <property type="entry name" value="U5 small nuclear ribonucleoprotein helicase"/>
    <property type="match status" value="1"/>
</dbReference>